<sequence>MKDQEQETLDACLDVLDRFMIALNAHDAVAMDATMHFPHIRFAEGRIKVYECAGSNPMDLFARLEAEDGWKFSTWRTRKLVQFSDTKAHVALSYTRFRDDGSVIGIYDSLYVLTKVKGNWGIQMRSSFGA</sequence>
<evidence type="ECO:0000313" key="2">
    <source>
        <dbReference type="EMBL" id="MDQ6413360.1"/>
    </source>
</evidence>
<protein>
    <submittedName>
        <fullName evidence="2">Uncharacterized protein</fullName>
    </submittedName>
</protein>
<accession>A0AAP5EZW1</accession>
<dbReference type="EMBL" id="JAMXWF010000057">
    <property type="protein sequence ID" value="MDQ6413360.1"/>
    <property type="molecule type" value="Genomic_DNA"/>
</dbReference>
<dbReference type="EMBL" id="JAPKHW010000057">
    <property type="protein sequence ID" value="MCX4151547.1"/>
    <property type="molecule type" value="Genomic_DNA"/>
</dbReference>
<gene>
    <name evidence="2" type="ORF">NIE36_40260</name>
    <name evidence="1" type="ORF">OSB80_40355</name>
</gene>
<organism evidence="2 4">
    <name type="scientific">Paraburkholderia madseniana</name>
    <dbReference type="NCBI Taxonomy" id="2599607"/>
    <lineage>
        <taxon>Bacteria</taxon>
        <taxon>Pseudomonadati</taxon>
        <taxon>Pseudomonadota</taxon>
        <taxon>Betaproteobacteria</taxon>
        <taxon>Burkholderiales</taxon>
        <taxon>Burkholderiaceae</taxon>
        <taxon>Paraburkholderia</taxon>
    </lineage>
</organism>
<comment type="caution">
    <text evidence="2">The sequence shown here is derived from an EMBL/GenBank/DDBJ whole genome shotgun (WGS) entry which is preliminary data.</text>
</comment>
<dbReference type="RefSeq" id="WP_266261769.1">
    <property type="nucleotide sequence ID" value="NZ_JAMXWF010000057.1"/>
</dbReference>
<reference evidence="2" key="1">
    <citation type="submission" date="2022-06" db="EMBL/GenBank/DDBJ databases">
        <title>PHB producers.</title>
        <authorList>
            <person name="Besaury L."/>
        </authorList>
    </citation>
    <scope>NUCLEOTIDE SEQUENCE</scope>
    <source>
        <strain evidence="2 3">SEWS6</strain>
    </source>
</reference>
<evidence type="ECO:0000313" key="1">
    <source>
        <dbReference type="EMBL" id="MCX4151547.1"/>
    </source>
</evidence>
<dbReference type="Proteomes" id="UP001209412">
    <property type="component" value="Unassembled WGS sequence"/>
</dbReference>
<evidence type="ECO:0000313" key="3">
    <source>
        <dbReference type="Proteomes" id="UP001209412"/>
    </source>
</evidence>
<name>A0AAP5EZW1_9BURK</name>
<keyword evidence="3" id="KW-1185">Reference proteome</keyword>
<proteinExistence type="predicted"/>
<dbReference type="Proteomes" id="UP001242288">
    <property type="component" value="Unassembled WGS sequence"/>
</dbReference>
<evidence type="ECO:0000313" key="4">
    <source>
        <dbReference type="Proteomes" id="UP001242288"/>
    </source>
</evidence>
<dbReference type="AlphaFoldDB" id="A0AAP5EZW1"/>